<dbReference type="Proteomes" id="UP001217089">
    <property type="component" value="Unassembled WGS sequence"/>
</dbReference>
<organism evidence="1 2">
    <name type="scientific">Tegillarca granosa</name>
    <name type="common">Malaysian cockle</name>
    <name type="synonym">Anadara granosa</name>
    <dbReference type="NCBI Taxonomy" id="220873"/>
    <lineage>
        <taxon>Eukaryota</taxon>
        <taxon>Metazoa</taxon>
        <taxon>Spiralia</taxon>
        <taxon>Lophotrochozoa</taxon>
        <taxon>Mollusca</taxon>
        <taxon>Bivalvia</taxon>
        <taxon>Autobranchia</taxon>
        <taxon>Pteriomorphia</taxon>
        <taxon>Arcoida</taxon>
        <taxon>Arcoidea</taxon>
        <taxon>Arcidae</taxon>
        <taxon>Tegillarca</taxon>
    </lineage>
</organism>
<protein>
    <submittedName>
        <fullName evidence="1">Uncharacterized protein</fullName>
    </submittedName>
</protein>
<sequence>MTKLVSLNNFMAIEETAEQKKVMYNIYKYFSTISNKVLGNVFYTGEVQQTRELREHGYFCGDLIEKEIILFVFVDKIQVELDDFSLLWNTHYIRKIHNELIAYGSPDLMYTVPAMFNTRDYSIPVDVVAVNVYEEECIFKTRIHCDKDVHDVCRLHMEENNWSMPEDANSARNLYLNLR</sequence>
<proteinExistence type="predicted"/>
<dbReference type="EMBL" id="JARBDR010000918">
    <property type="protein sequence ID" value="KAJ8301493.1"/>
    <property type="molecule type" value="Genomic_DNA"/>
</dbReference>
<evidence type="ECO:0000313" key="1">
    <source>
        <dbReference type="EMBL" id="KAJ8301493.1"/>
    </source>
</evidence>
<name>A0ABQ9E807_TEGGR</name>
<comment type="caution">
    <text evidence="1">The sequence shown here is derived from an EMBL/GenBank/DDBJ whole genome shotgun (WGS) entry which is preliminary data.</text>
</comment>
<reference evidence="1 2" key="1">
    <citation type="submission" date="2022-12" db="EMBL/GenBank/DDBJ databases">
        <title>Chromosome-level genome of Tegillarca granosa.</title>
        <authorList>
            <person name="Kim J."/>
        </authorList>
    </citation>
    <scope>NUCLEOTIDE SEQUENCE [LARGE SCALE GENOMIC DNA]</scope>
    <source>
        <strain evidence="1">Teg-2019</strain>
        <tissue evidence="1">Adductor muscle</tissue>
    </source>
</reference>
<keyword evidence="2" id="KW-1185">Reference proteome</keyword>
<accession>A0ABQ9E807</accession>
<evidence type="ECO:0000313" key="2">
    <source>
        <dbReference type="Proteomes" id="UP001217089"/>
    </source>
</evidence>
<gene>
    <name evidence="1" type="ORF">KUTeg_020480</name>
</gene>